<sequence length="146" mass="16319">MTRGHDTTPPSEACQGVARGLFCLWAQAGGFRFVLEAQPWEIEQQEGTLRQQEACGRRHRGPEATQLKKGQFIPPLLYSHSPCPTACASSITAAMDGGEEEVLMKSRGTPRMKHMLTELDEREVATLYKGPYRMNGVNLDRSHLEF</sequence>
<proteinExistence type="predicted"/>
<protein>
    <submittedName>
        <fullName evidence="1">Uncharacterized protein</fullName>
    </submittedName>
</protein>
<evidence type="ECO:0000313" key="2">
    <source>
        <dbReference type="Proteomes" id="UP001066276"/>
    </source>
</evidence>
<evidence type="ECO:0000313" key="1">
    <source>
        <dbReference type="EMBL" id="KAJ1218263.1"/>
    </source>
</evidence>
<name>A0AAV7WYU9_PLEWA</name>
<organism evidence="1 2">
    <name type="scientific">Pleurodeles waltl</name>
    <name type="common">Iberian ribbed newt</name>
    <dbReference type="NCBI Taxonomy" id="8319"/>
    <lineage>
        <taxon>Eukaryota</taxon>
        <taxon>Metazoa</taxon>
        <taxon>Chordata</taxon>
        <taxon>Craniata</taxon>
        <taxon>Vertebrata</taxon>
        <taxon>Euteleostomi</taxon>
        <taxon>Amphibia</taxon>
        <taxon>Batrachia</taxon>
        <taxon>Caudata</taxon>
        <taxon>Salamandroidea</taxon>
        <taxon>Salamandridae</taxon>
        <taxon>Pleurodelinae</taxon>
        <taxon>Pleurodeles</taxon>
    </lineage>
</organism>
<dbReference type="EMBL" id="JANPWB010000001">
    <property type="protein sequence ID" value="KAJ1218263.1"/>
    <property type="molecule type" value="Genomic_DNA"/>
</dbReference>
<keyword evidence="2" id="KW-1185">Reference proteome</keyword>
<gene>
    <name evidence="1" type="ORF">NDU88_005846</name>
</gene>
<dbReference type="Proteomes" id="UP001066276">
    <property type="component" value="Chromosome 1_1"/>
</dbReference>
<dbReference type="AlphaFoldDB" id="A0AAV7WYU9"/>
<comment type="caution">
    <text evidence="1">The sequence shown here is derived from an EMBL/GenBank/DDBJ whole genome shotgun (WGS) entry which is preliminary data.</text>
</comment>
<accession>A0AAV7WYU9</accession>
<reference evidence="1" key="1">
    <citation type="journal article" date="2022" name="bioRxiv">
        <title>Sequencing and chromosome-scale assembly of the giantPleurodeles waltlgenome.</title>
        <authorList>
            <person name="Brown T."/>
            <person name="Elewa A."/>
            <person name="Iarovenko S."/>
            <person name="Subramanian E."/>
            <person name="Araus A.J."/>
            <person name="Petzold A."/>
            <person name="Susuki M."/>
            <person name="Suzuki K.-i.T."/>
            <person name="Hayashi T."/>
            <person name="Toyoda A."/>
            <person name="Oliveira C."/>
            <person name="Osipova E."/>
            <person name="Leigh N.D."/>
            <person name="Simon A."/>
            <person name="Yun M.H."/>
        </authorList>
    </citation>
    <scope>NUCLEOTIDE SEQUENCE</scope>
    <source>
        <strain evidence="1">20211129_DDA</strain>
        <tissue evidence="1">Liver</tissue>
    </source>
</reference>